<reference evidence="7 8" key="1">
    <citation type="submission" date="2020-08" db="EMBL/GenBank/DDBJ databases">
        <title>Genome sequence of Tessaracoccus defluvii JCM 17540T.</title>
        <authorList>
            <person name="Hyun D.-W."/>
            <person name="Bae J.-W."/>
        </authorList>
    </citation>
    <scope>NUCLEOTIDE SEQUENCE [LARGE SCALE GENOMIC DNA]</scope>
    <source>
        <strain evidence="7 8">JCM 17540</strain>
    </source>
</reference>
<feature type="transmembrane region" description="Helical" evidence="5">
    <location>
        <begin position="42"/>
        <end position="64"/>
    </location>
</feature>
<feature type="transmembrane region" description="Helical" evidence="5">
    <location>
        <begin position="152"/>
        <end position="171"/>
    </location>
</feature>
<evidence type="ECO:0000256" key="4">
    <source>
        <dbReference type="ARBA" id="ARBA00023136"/>
    </source>
</evidence>
<evidence type="ECO:0000259" key="6">
    <source>
        <dbReference type="Pfam" id="PF12698"/>
    </source>
</evidence>
<organism evidence="7 8">
    <name type="scientific">Tessaracoccus defluvii</name>
    <dbReference type="NCBI Taxonomy" id="1285901"/>
    <lineage>
        <taxon>Bacteria</taxon>
        <taxon>Bacillati</taxon>
        <taxon>Actinomycetota</taxon>
        <taxon>Actinomycetes</taxon>
        <taxon>Propionibacteriales</taxon>
        <taxon>Propionibacteriaceae</taxon>
        <taxon>Tessaracoccus</taxon>
    </lineage>
</organism>
<feature type="domain" description="ABC-2 type transporter transmembrane" evidence="6">
    <location>
        <begin position="41"/>
        <end position="218"/>
    </location>
</feature>
<dbReference type="KEGG" id="tdf:H9L22_03220"/>
<name>A0A7H0HA92_9ACTN</name>
<feature type="transmembrane region" description="Helical" evidence="5">
    <location>
        <begin position="202"/>
        <end position="221"/>
    </location>
</feature>
<evidence type="ECO:0000256" key="5">
    <source>
        <dbReference type="SAM" id="Phobius"/>
    </source>
</evidence>
<evidence type="ECO:0000313" key="7">
    <source>
        <dbReference type="EMBL" id="QNP57458.1"/>
    </source>
</evidence>
<keyword evidence="8" id="KW-1185">Reference proteome</keyword>
<keyword evidence="3 5" id="KW-1133">Transmembrane helix</keyword>
<evidence type="ECO:0000256" key="3">
    <source>
        <dbReference type="ARBA" id="ARBA00022989"/>
    </source>
</evidence>
<proteinExistence type="predicted"/>
<gene>
    <name evidence="7" type="ORF">H9L22_03220</name>
</gene>
<dbReference type="InterPro" id="IPR051784">
    <property type="entry name" value="Nod_factor_ABC_transporter"/>
</dbReference>
<evidence type="ECO:0000256" key="1">
    <source>
        <dbReference type="ARBA" id="ARBA00004141"/>
    </source>
</evidence>
<dbReference type="AlphaFoldDB" id="A0A7H0HA92"/>
<dbReference type="InterPro" id="IPR013525">
    <property type="entry name" value="ABC2_TM"/>
</dbReference>
<dbReference type="PANTHER" id="PTHR43229">
    <property type="entry name" value="NODULATION PROTEIN J"/>
    <property type="match status" value="1"/>
</dbReference>
<sequence>MEARLILRNGEQAILAVVIPLAVLVGARFFGDRFGLPLSQAAPSVLALAMWSSGLTTLAIATGFERRYNVLERLAATPLGRPGILAGKALSIAMITAGQVLVLSLAALALGWRPVWSLPAALVAAVVAVLALGAFAGIALSIAGSLRPEATLAVANLAYLVGMPLGILLPVDRFPAWAQPVVSALPTGALGETLRAAAAGTALGWPVAVTALWCVAALALARKVFTWTS</sequence>
<feature type="transmembrane region" description="Helical" evidence="5">
    <location>
        <begin position="85"/>
        <end position="110"/>
    </location>
</feature>
<protein>
    <submittedName>
        <fullName evidence="7">ABC transporter permease</fullName>
    </submittedName>
</protein>
<dbReference type="Proteomes" id="UP000516117">
    <property type="component" value="Chromosome"/>
</dbReference>
<feature type="transmembrane region" description="Helical" evidence="5">
    <location>
        <begin position="116"/>
        <end position="140"/>
    </location>
</feature>
<dbReference type="PANTHER" id="PTHR43229:SF2">
    <property type="entry name" value="NODULATION PROTEIN J"/>
    <property type="match status" value="1"/>
</dbReference>
<dbReference type="EMBL" id="CP060789">
    <property type="protein sequence ID" value="QNP57458.1"/>
    <property type="molecule type" value="Genomic_DNA"/>
</dbReference>
<keyword evidence="2 5" id="KW-0812">Transmembrane</keyword>
<evidence type="ECO:0000313" key="8">
    <source>
        <dbReference type="Proteomes" id="UP000516117"/>
    </source>
</evidence>
<comment type="subcellular location">
    <subcellularLocation>
        <location evidence="1">Membrane</location>
        <topology evidence="1">Multi-pass membrane protein</topology>
    </subcellularLocation>
</comment>
<accession>A0A7H0HA92</accession>
<dbReference type="Pfam" id="PF12698">
    <property type="entry name" value="ABC2_membrane_3"/>
    <property type="match status" value="1"/>
</dbReference>
<dbReference type="GO" id="GO:0016020">
    <property type="term" value="C:membrane"/>
    <property type="evidence" value="ECO:0007669"/>
    <property type="project" value="UniProtKB-SubCell"/>
</dbReference>
<keyword evidence="4 5" id="KW-0472">Membrane</keyword>
<dbReference type="GO" id="GO:0140359">
    <property type="term" value="F:ABC-type transporter activity"/>
    <property type="evidence" value="ECO:0007669"/>
    <property type="project" value="InterPro"/>
</dbReference>
<feature type="transmembrane region" description="Helical" evidence="5">
    <location>
        <begin position="12"/>
        <end position="30"/>
    </location>
</feature>
<evidence type="ECO:0000256" key="2">
    <source>
        <dbReference type="ARBA" id="ARBA00022692"/>
    </source>
</evidence>